<keyword evidence="1" id="KW-0732">Signal</keyword>
<dbReference type="AlphaFoldDB" id="A0A4Q1KP30"/>
<dbReference type="EMBL" id="SBKQ01000009">
    <property type="protein sequence ID" value="RXR31572.1"/>
    <property type="molecule type" value="Genomic_DNA"/>
</dbReference>
<reference evidence="4" key="1">
    <citation type="submission" date="2019-01" db="EMBL/GenBank/DDBJ databases">
        <title>Cytophagaceae bacterium strain CAR-16.</title>
        <authorList>
            <person name="Chen W.-M."/>
        </authorList>
    </citation>
    <scope>NUCLEOTIDE SEQUENCE [LARGE SCALE GENOMIC DNA]</scope>
    <source>
        <strain evidence="4">ICH-30</strain>
    </source>
</reference>
<feature type="domain" description="Outer membrane protein beta-barrel" evidence="2">
    <location>
        <begin position="20"/>
        <end position="158"/>
    </location>
</feature>
<dbReference type="InterPro" id="IPR025665">
    <property type="entry name" value="Beta-barrel_OMP_2"/>
</dbReference>
<gene>
    <name evidence="3" type="ORF">EQG68_09950</name>
</gene>
<organism evidence="3 4">
    <name type="scientific">Flavobacterium piscinae</name>
    <dbReference type="NCBI Taxonomy" id="2506424"/>
    <lineage>
        <taxon>Bacteria</taxon>
        <taxon>Pseudomonadati</taxon>
        <taxon>Bacteroidota</taxon>
        <taxon>Flavobacteriia</taxon>
        <taxon>Flavobacteriales</taxon>
        <taxon>Flavobacteriaceae</taxon>
        <taxon>Flavobacterium</taxon>
    </lineage>
</organism>
<accession>A0A4Q1KP30</accession>
<dbReference type="Proteomes" id="UP000289734">
    <property type="component" value="Unassembled WGS sequence"/>
</dbReference>
<dbReference type="OrthoDB" id="947434at2"/>
<sequence length="194" mass="21638">MKKFLSIFVFIFLGTFVSNAQFEFKPGVRGGLNLSKITNLDADSKTDFFVGGQFELKFVKFYSLQPELTYSRQGFKTPNDSYSLDYLSVGITNKFTFGGGFNVLVGPTIDVKVGDNFPTVLSDELIGFDFALMGGIGYTFKNGLAVDVRFKQGIVDVFGDNYNEYNDENGNGNFDEVKLNSLFQFGVSYSFDLK</sequence>
<evidence type="ECO:0000256" key="1">
    <source>
        <dbReference type="SAM" id="SignalP"/>
    </source>
</evidence>
<feature type="signal peptide" evidence="1">
    <location>
        <begin position="1"/>
        <end position="20"/>
    </location>
</feature>
<keyword evidence="4" id="KW-1185">Reference proteome</keyword>
<name>A0A4Q1KP30_9FLAO</name>
<evidence type="ECO:0000259" key="2">
    <source>
        <dbReference type="Pfam" id="PF13568"/>
    </source>
</evidence>
<evidence type="ECO:0000313" key="4">
    <source>
        <dbReference type="Proteomes" id="UP000289734"/>
    </source>
</evidence>
<comment type="caution">
    <text evidence="3">The sequence shown here is derived from an EMBL/GenBank/DDBJ whole genome shotgun (WGS) entry which is preliminary data.</text>
</comment>
<proteinExistence type="predicted"/>
<evidence type="ECO:0000313" key="3">
    <source>
        <dbReference type="EMBL" id="RXR31572.1"/>
    </source>
</evidence>
<feature type="chain" id="PRO_5041168794" evidence="1">
    <location>
        <begin position="21"/>
        <end position="194"/>
    </location>
</feature>
<protein>
    <submittedName>
        <fullName evidence="3">Porin family protein</fullName>
    </submittedName>
</protein>
<dbReference type="Pfam" id="PF13568">
    <property type="entry name" value="OMP_b-brl_2"/>
    <property type="match status" value="1"/>
</dbReference>
<dbReference type="RefSeq" id="WP_129464737.1">
    <property type="nucleotide sequence ID" value="NZ_JACSXZ010000001.1"/>
</dbReference>